<keyword evidence="3 8" id="KW-0812">Transmembrane</keyword>
<keyword evidence="5" id="KW-0406">Ion transport</keyword>
<evidence type="ECO:0000256" key="7">
    <source>
        <dbReference type="SAM" id="MobiDB-lite"/>
    </source>
</evidence>
<evidence type="ECO:0000256" key="1">
    <source>
        <dbReference type="ARBA" id="ARBA00004141"/>
    </source>
</evidence>
<dbReference type="PANTHER" id="PTHR31064">
    <property type="entry name" value="POTASSIUM TRANSPORT PROTEIN DDB_G0292412-RELATED"/>
    <property type="match status" value="1"/>
</dbReference>
<dbReference type="EMBL" id="JBANRG010000015">
    <property type="protein sequence ID" value="KAK7460474.1"/>
    <property type="molecule type" value="Genomic_DNA"/>
</dbReference>
<dbReference type="InterPro" id="IPR003445">
    <property type="entry name" value="Cat_transpt"/>
</dbReference>
<evidence type="ECO:0000313" key="10">
    <source>
        <dbReference type="EMBL" id="KAK7460474.1"/>
    </source>
</evidence>
<gene>
    <name evidence="10" type="ORF">VKT23_009195</name>
    <name evidence="9" type="ORF">VKT23_016446</name>
</gene>
<keyword evidence="2" id="KW-0813">Transport</keyword>
<organism evidence="10 11">
    <name type="scientific">Marasmiellus scandens</name>
    <dbReference type="NCBI Taxonomy" id="2682957"/>
    <lineage>
        <taxon>Eukaryota</taxon>
        <taxon>Fungi</taxon>
        <taxon>Dikarya</taxon>
        <taxon>Basidiomycota</taxon>
        <taxon>Agaricomycotina</taxon>
        <taxon>Agaricomycetes</taxon>
        <taxon>Agaricomycetidae</taxon>
        <taxon>Agaricales</taxon>
        <taxon>Marasmiineae</taxon>
        <taxon>Omphalotaceae</taxon>
        <taxon>Marasmiellus</taxon>
    </lineage>
</organism>
<keyword evidence="6 8" id="KW-0472">Membrane</keyword>
<evidence type="ECO:0000256" key="6">
    <source>
        <dbReference type="ARBA" id="ARBA00023136"/>
    </source>
</evidence>
<name>A0ABR1JH98_9AGAR</name>
<comment type="caution">
    <text evidence="10">The sequence shown here is derived from an EMBL/GenBank/DDBJ whole genome shotgun (WGS) entry which is preliminary data.</text>
</comment>
<comment type="subcellular location">
    <subcellularLocation>
        <location evidence="1">Membrane</location>
        <topology evidence="1">Multi-pass membrane protein</topology>
    </subcellularLocation>
</comment>
<accession>A0ABR1JH98</accession>
<evidence type="ECO:0000256" key="3">
    <source>
        <dbReference type="ARBA" id="ARBA00022692"/>
    </source>
</evidence>
<feature type="transmembrane region" description="Helical" evidence="8">
    <location>
        <begin position="7"/>
        <end position="29"/>
    </location>
</feature>
<evidence type="ECO:0000256" key="8">
    <source>
        <dbReference type="SAM" id="Phobius"/>
    </source>
</evidence>
<feature type="compositionally biased region" description="Basic and acidic residues" evidence="7">
    <location>
        <begin position="105"/>
        <end position="114"/>
    </location>
</feature>
<dbReference type="PANTHER" id="PTHR31064:SF30">
    <property type="entry name" value="HIGH-AFFINITY POTASSIUM TRANSPORT PROTEIN-RELATED"/>
    <property type="match status" value="1"/>
</dbReference>
<evidence type="ECO:0000313" key="9">
    <source>
        <dbReference type="EMBL" id="KAK7441784.1"/>
    </source>
</evidence>
<evidence type="ECO:0000256" key="4">
    <source>
        <dbReference type="ARBA" id="ARBA00022989"/>
    </source>
</evidence>
<protein>
    <submittedName>
        <fullName evidence="10">Uncharacterized protein</fullName>
    </submittedName>
</protein>
<dbReference type="InterPro" id="IPR051143">
    <property type="entry name" value="TrkH_K-transport"/>
</dbReference>
<evidence type="ECO:0000313" key="11">
    <source>
        <dbReference type="Proteomes" id="UP001498398"/>
    </source>
</evidence>
<dbReference type="EMBL" id="JBANRG010000061">
    <property type="protein sequence ID" value="KAK7441784.1"/>
    <property type="molecule type" value="Genomic_DNA"/>
</dbReference>
<reference evidence="10 11" key="1">
    <citation type="submission" date="2024-01" db="EMBL/GenBank/DDBJ databases">
        <title>A draft genome for the cacao thread blight pathogen Marasmiellus scandens.</title>
        <authorList>
            <person name="Baruah I.K."/>
            <person name="Leung J."/>
            <person name="Bukari Y."/>
            <person name="Amoako-Attah I."/>
            <person name="Meinhardt L.W."/>
            <person name="Bailey B.A."/>
            <person name="Cohen S.P."/>
        </authorList>
    </citation>
    <scope>NUCLEOTIDE SEQUENCE [LARGE SCALE GENOMIC DNA]</scope>
    <source>
        <strain evidence="10 11">GH-19</strain>
    </source>
</reference>
<evidence type="ECO:0000256" key="5">
    <source>
        <dbReference type="ARBA" id="ARBA00023065"/>
    </source>
</evidence>
<keyword evidence="4 8" id="KW-1133">Transmembrane helix</keyword>
<evidence type="ECO:0000256" key="2">
    <source>
        <dbReference type="ARBA" id="ARBA00022448"/>
    </source>
</evidence>
<dbReference type="Proteomes" id="UP001498398">
    <property type="component" value="Unassembled WGS sequence"/>
</dbReference>
<keyword evidence="11" id="KW-1185">Reference proteome</keyword>
<dbReference type="Pfam" id="PF02386">
    <property type="entry name" value="TrkH"/>
    <property type="match status" value="1"/>
</dbReference>
<sequence>MDESLKWFDMFHIIFELVSAFGTIGLSLGIPTDNFSFSGALRPLSKLVVILIMVRGRHRGLPVRVDRAIMLPRELVKRDQSPAGLHSGEPEHRQQLPQDLSLSDQEERTDSYAE</sequence>
<proteinExistence type="predicted"/>
<feature type="region of interest" description="Disordered" evidence="7">
    <location>
        <begin position="80"/>
        <end position="114"/>
    </location>
</feature>